<dbReference type="EMBL" id="LNXY01000020">
    <property type="protein sequence ID" value="KTC87815.1"/>
    <property type="molecule type" value="Genomic_DNA"/>
</dbReference>
<organism evidence="3 4">
    <name type="scientific">Legionella drozanskii LLAP-1</name>
    <dbReference type="NCBI Taxonomy" id="1212489"/>
    <lineage>
        <taxon>Bacteria</taxon>
        <taxon>Pseudomonadati</taxon>
        <taxon>Pseudomonadota</taxon>
        <taxon>Gammaproteobacteria</taxon>
        <taxon>Legionellales</taxon>
        <taxon>Legionellaceae</taxon>
        <taxon>Legionella</taxon>
    </lineage>
</organism>
<sequence>MDLEQRIYDYQKNQSDREKDQALIKRTRLTREYFCPDPKKRAKDLYNFAAQNEGKELNITLKFSTQRHSCYLSVQHENEIRYMDSNHGVYLFRDKKEFINFYVAAAQKDKENGLNFHFYSLDELVYDGHHQLAESKTLAGKIRTLLTGRKYQNDELSATLIIQSLHFILGGTMGSLAALLMPALGESAVIIEILLAGLGATALSSLANMKGHYGLLGIPHLIQDSWHNFMDGYSEFAPSEQEQIDAENEETLESSTITALLQLENNFSNRPNNLPQPEKQEDPQESELFEAVTDTLQDQQLQEQNAYLRPNFS</sequence>
<feature type="transmembrane region" description="Helical" evidence="2">
    <location>
        <begin position="187"/>
        <end position="207"/>
    </location>
</feature>
<evidence type="ECO:0000256" key="1">
    <source>
        <dbReference type="SAM" id="MobiDB-lite"/>
    </source>
</evidence>
<gene>
    <name evidence="3" type="ORF">Ldro_1434</name>
</gene>
<reference evidence="3 4" key="1">
    <citation type="submission" date="2015-11" db="EMBL/GenBank/DDBJ databases">
        <title>Genomic analysis of 38 Legionella species identifies large and diverse effector repertoires.</title>
        <authorList>
            <person name="Burstein D."/>
            <person name="Amaro F."/>
            <person name="Zusman T."/>
            <person name="Lifshitz Z."/>
            <person name="Cohen O."/>
            <person name="Gilbert J.A."/>
            <person name="Pupko T."/>
            <person name="Shuman H.A."/>
            <person name="Segal G."/>
        </authorList>
    </citation>
    <scope>NUCLEOTIDE SEQUENCE [LARGE SCALE GENOMIC DNA]</scope>
    <source>
        <strain evidence="3 4">ATCC 700990</strain>
    </source>
</reference>
<evidence type="ECO:0000256" key="2">
    <source>
        <dbReference type="SAM" id="Phobius"/>
    </source>
</evidence>
<dbReference type="Proteomes" id="UP000054736">
    <property type="component" value="Unassembled WGS sequence"/>
</dbReference>
<accession>A0A0W0SWR6</accession>
<keyword evidence="2" id="KW-0812">Transmembrane</keyword>
<keyword evidence="2" id="KW-0472">Membrane</keyword>
<dbReference type="OrthoDB" id="5635847at2"/>
<name>A0A0W0SWR6_9GAMM</name>
<dbReference type="PATRIC" id="fig|1212489.4.peg.1516"/>
<feature type="region of interest" description="Disordered" evidence="1">
    <location>
        <begin position="267"/>
        <end position="287"/>
    </location>
</feature>
<evidence type="ECO:0000313" key="4">
    <source>
        <dbReference type="Proteomes" id="UP000054736"/>
    </source>
</evidence>
<keyword evidence="4" id="KW-1185">Reference proteome</keyword>
<protein>
    <submittedName>
        <fullName evidence="3">Uncharacterized protein</fullName>
    </submittedName>
</protein>
<evidence type="ECO:0000313" key="3">
    <source>
        <dbReference type="EMBL" id="KTC87815.1"/>
    </source>
</evidence>
<feature type="transmembrane region" description="Helical" evidence="2">
    <location>
        <begin position="158"/>
        <end position="181"/>
    </location>
</feature>
<keyword evidence="2" id="KW-1133">Transmembrane helix</keyword>
<comment type="caution">
    <text evidence="3">The sequence shown here is derived from an EMBL/GenBank/DDBJ whole genome shotgun (WGS) entry which is preliminary data.</text>
</comment>
<dbReference type="RefSeq" id="WP_058495730.1">
    <property type="nucleotide sequence ID" value="NZ_CAAAIU010000002.1"/>
</dbReference>
<dbReference type="AlphaFoldDB" id="A0A0W0SWR6"/>
<proteinExistence type="predicted"/>